<evidence type="ECO:0000313" key="2">
    <source>
        <dbReference type="Proteomes" id="UP000541185"/>
    </source>
</evidence>
<evidence type="ECO:0000313" key="1">
    <source>
        <dbReference type="EMBL" id="NML44064.1"/>
    </source>
</evidence>
<keyword evidence="2" id="KW-1185">Reference proteome</keyword>
<dbReference type="RefSeq" id="WP_169418228.1">
    <property type="nucleotide sequence ID" value="NZ_JABBFX010000001.1"/>
</dbReference>
<name>A0A848H0G4_9BURK</name>
<reference evidence="1 2" key="1">
    <citation type="submission" date="2020-04" db="EMBL/GenBank/DDBJ databases">
        <title>Ramlibacter sp. G-1-2-2 isolated from soil.</title>
        <authorList>
            <person name="Dahal R.H."/>
        </authorList>
    </citation>
    <scope>NUCLEOTIDE SEQUENCE [LARGE SCALE GENOMIC DNA]</scope>
    <source>
        <strain evidence="1 2">G-1-2-2</strain>
    </source>
</reference>
<accession>A0A848H0G4</accession>
<organism evidence="1 2">
    <name type="scientific">Ramlibacter agri</name>
    <dbReference type="NCBI Taxonomy" id="2728837"/>
    <lineage>
        <taxon>Bacteria</taxon>
        <taxon>Pseudomonadati</taxon>
        <taxon>Pseudomonadota</taxon>
        <taxon>Betaproteobacteria</taxon>
        <taxon>Burkholderiales</taxon>
        <taxon>Comamonadaceae</taxon>
        <taxon>Ramlibacter</taxon>
    </lineage>
</organism>
<protein>
    <submittedName>
        <fullName evidence="1">Uncharacterized protein</fullName>
    </submittedName>
</protein>
<dbReference type="EMBL" id="JABBFX010000001">
    <property type="protein sequence ID" value="NML44064.1"/>
    <property type="molecule type" value="Genomic_DNA"/>
</dbReference>
<comment type="caution">
    <text evidence="1">The sequence shown here is derived from an EMBL/GenBank/DDBJ whole genome shotgun (WGS) entry which is preliminary data.</text>
</comment>
<proteinExistence type="predicted"/>
<dbReference type="AlphaFoldDB" id="A0A848H0G4"/>
<sequence>MDAASFHHQLCFRSLLQPGRGYAFPCDPEGHVDLDGLSEAARNNYFYARAMVGRELALPRVEPEELH</sequence>
<gene>
    <name evidence="1" type="ORF">HHL11_09915</name>
</gene>
<dbReference type="Proteomes" id="UP000541185">
    <property type="component" value="Unassembled WGS sequence"/>
</dbReference>